<evidence type="ECO:0000256" key="7">
    <source>
        <dbReference type="PROSITE-ProRule" id="PRU01360"/>
    </source>
</evidence>
<evidence type="ECO:0000256" key="3">
    <source>
        <dbReference type="ARBA" id="ARBA00022452"/>
    </source>
</evidence>
<evidence type="ECO:0000256" key="8">
    <source>
        <dbReference type="SAM" id="SignalP"/>
    </source>
</evidence>
<dbReference type="OrthoDB" id="9768177at2"/>
<keyword evidence="11" id="KW-1185">Reference proteome</keyword>
<keyword evidence="4 7" id="KW-0812">Transmembrane</keyword>
<dbReference type="InterPro" id="IPR008969">
    <property type="entry name" value="CarboxyPept-like_regulatory"/>
</dbReference>
<feature type="domain" description="TonB-dependent receptor plug" evidence="9">
    <location>
        <begin position="116"/>
        <end position="238"/>
    </location>
</feature>
<evidence type="ECO:0000256" key="2">
    <source>
        <dbReference type="ARBA" id="ARBA00022448"/>
    </source>
</evidence>
<keyword evidence="6 7" id="KW-0998">Cell outer membrane</keyword>
<organism evidence="10 11">
    <name type="scientific">Microscilla marina ATCC 23134</name>
    <dbReference type="NCBI Taxonomy" id="313606"/>
    <lineage>
        <taxon>Bacteria</taxon>
        <taxon>Pseudomonadati</taxon>
        <taxon>Bacteroidota</taxon>
        <taxon>Cytophagia</taxon>
        <taxon>Cytophagales</taxon>
        <taxon>Microscillaceae</taxon>
        <taxon>Microscilla</taxon>
    </lineage>
</organism>
<dbReference type="RefSeq" id="WP_004156356.1">
    <property type="nucleotide sequence ID" value="NZ_AAWS01000027.1"/>
</dbReference>
<comment type="subcellular location">
    <subcellularLocation>
        <location evidence="1 7">Cell outer membrane</location>
        <topology evidence="1 7">Multi-pass membrane protein</topology>
    </subcellularLocation>
</comment>
<accession>A1ZRC6</accession>
<dbReference type="EMBL" id="AAWS01000027">
    <property type="protein sequence ID" value="EAY27016.1"/>
    <property type="molecule type" value="Genomic_DNA"/>
</dbReference>
<evidence type="ECO:0000256" key="5">
    <source>
        <dbReference type="ARBA" id="ARBA00023136"/>
    </source>
</evidence>
<dbReference type="InterPro" id="IPR039426">
    <property type="entry name" value="TonB-dep_rcpt-like"/>
</dbReference>
<evidence type="ECO:0000313" key="11">
    <source>
        <dbReference type="Proteomes" id="UP000004095"/>
    </source>
</evidence>
<dbReference type="eggNOG" id="COG4206">
    <property type="taxonomic scope" value="Bacteria"/>
</dbReference>
<dbReference type="Gene3D" id="2.170.130.10">
    <property type="entry name" value="TonB-dependent receptor, plug domain"/>
    <property type="match status" value="1"/>
</dbReference>
<dbReference type="Pfam" id="PF07715">
    <property type="entry name" value="Plug"/>
    <property type="match status" value="1"/>
</dbReference>
<feature type="signal peptide" evidence="8">
    <location>
        <begin position="1"/>
        <end position="20"/>
    </location>
</feature>
<keyword evidence="2 7" id="KW-0813">Transport</keyword>
<evidence type="ECO:0000256" key="6">
    <source>
        <dbReference type="ARBA" id="ARBA00023237"/>
    </source>
</evidence>
<keyword evidence="5 7" id="KW-0472">Membrane</keyword>
<reference evidence="10 11" key="1">
    <citation type="submission" date="2007-01" db="EMBL/GenBank/DDBJ databases">
        <authorList>
            <person name="Haygood M."/>
            <person name="Podell S."/>
            <person name="Anderson C."/>
            <person name="Hopkinson B."/>
            <person name="Roe K."/>
            <person name="Barbeau K."/>
            <person name="Gaasterland T."/>
            <person name="Ferriera S."/>
            <person name="Johnson J."/>
            <person name="Kravitz S."/>
            <person name="Beeson K."/>
            <person name="Sutton G."/>
            <person name="Rogers Y.-H."/>
            <person name="Friedman R."/>
            <person name="Frazier M."/>
            <person name="Venter J.C."/>
        </authorList>
    </citation>
    <scope>NUCLEOTIDE SEQUENCE [LARGE SCALE GENOMIC DNA]</scope>
    <source>
        <strain evidence="10 11">ATCC 23134</strain>
    </source>
</reference>
<dbReference type="GO" id="GO:0009279">
    <property type="term" value="C:cell outer membrane"/>
    <property type="evidence" value="ECO:0007669"/>
    <property type="project" value="UniProtKB-SubCell"/>
</dbReference>
<keyword evidence="3 7" id="KW-1134">Transmembrane beta strand</keyword>
<dbReference type="Gene3D" id="2.40.170.20">
    <property type="entry name" value="TonB-dependent receptor, beta-barrel domain"/>
    <property type="match status" value="1"/>
</dbReference>
<dbReference type="SUPFAM" id="SSF49464">
    <property type="entry name" value="Carboxypeptidase regulatory domain-like"/>
    <property type="match status" value="1"/>
</dbReference>
<evidence type="ECO:0000313" key="10">
    <source>
        <dbReference type="EMBL" id="EAY27016.1"/>
    </source>
</evidence>
<name>A1ZRC6_MICM2</name>
<comment type="similarity">
    <text evidence="7">Belongs to the TonB-dependent receptor family.</text>
</comment>
<dbReference type="Gene3D" id="2.60.40.1120">
    <property type="entry name" value="Carboxypeptidase-like, regulatory domain"/>
    <property type="match status" value="1"/>
</dbReference>
<dbReference type="Proteomes" id="UP000004095">
    <property type="component" value="Unassembled WGS sequence"/>
</dbReference>
<gene>
    <name evidence="10" type="ORF">M23134_04704</name>
</gene>
<dbReference type="InterPro" id="IPR012910">
    <property type="entry name" value="Plug_dom"/>
</dbReference>
<feature type="chain" id="PRO_5002642375" evidence="8">
    <location>
        <begin position="21"/>
        <end position="1038"/>
    </location>
</feature>
<dbReference type="Pfam" id="PF13715">
    <property type="entry name" value="CarbopepD_reg_2"/>
    <property type="match status" value="1"/>
</dbReference>
<protein>
    <submittedName>
        <fullName evidence="10">Outer membrane protein</fullName>
    </submittedName>
</protein>
<dbReference type="InterPro" id="IPR037066">
    <property type="entry name" value="Plug_dom_sf"/>
</dbReference>
<dbReference type="InterPro" id="IPR023997">
    <property type="entry name" value="TonB-dep_OMP_SusC/RagA_CS"/>
</dbReference>
<evidence type="ECO:0000256" key="4">
    <source>
        <dbReference type="ARBA" id="ARBA00022692"/>
    </source>
</evidence>
<dbReference type="AlphaFoldDB" id="A1ZRC6"/>
<evidence type="ECO:0000256" key="1">
    <source>
        <dbReference type="ARBA" id="ARBA00004571"/>
    </source>
</evidence>
<dbReference type="NCBIfam" id="TIGR04056">
    <property type="entry name" value="OMP_RagA_SusC"/>
    <property type="match status" value="1"/>
</dbReference>
<keyword evidence="8" id="KW-0732">Signal</keyword>
<dbReference type="InterPro" id="IPR036942">
    <property type="entry name" value="Beta-barrel_TonB_sf"/>
</dbReference>
<dbReference type="InterPro" id="IPR023996">
    <property type="entry name" value="TonB-dep_OMP_SusC/RagA"/>
</dbReference>
<proteinExistence type="inferred from homology"/>
<sequence>MKKYLFTIIALCIAIMHAQAQSTTITGKVTDPKGEVIPGATVLEKNTNNGTATNTDGSFSLTLQSANPTLVISAIGFAKQEIVVGAQTKFDIKLATDAEELDEVVVTALGVSKEKATLSYAVQSIKPSDLTDARDNNVINSLSGQIAGAQVTGSSGGVGSSARIILRGYTSLAGNNQPLFVVDGIPYDNSSSNVQGWGNGVDYGNAAADINPDDVASVSVLKGPAATALYGARGGNGVILITTKTGKGKKGIGIDYNFNLALERPFVTPKFQNQYGQGWNGQFEWVDGSGGGTADWADQSWGPKFDGQPRDQFHGKQQPWVAAPNNFRDFFETGVATTHNVAITSGGLKNHIRVGYTRFDHKGMMPNTDLSRDVVTTKAGFKLTDRLSGSLTATYTATNSGNRPVVGYGSSNGGYSNPTNQFIWGGRQIDFAKHLKDNYENPDGTQKNWLTYYSDNPYWTLHKNTNSLRRDRINGAATLSYELAKGIKLRGRVMNDFYRETRKQRVAKGTWVPRDEGRIFQQGYFVNEINQEIALLGNKNLSQRLNINFLLGANRMNSKTESNTNSALALITANNYSFDNAQGETPITTFNSELEIQSLFADATFLFDRAISAGFSLRNDWNSTLPQSNQSFLYYSARGSVVFSELLSEQLPKWFSFGKILVNYATAGAGGQPYQLDPIYVSETNTFRDVNLFRVSNVIPNPDLKNELTTTTEIGADLQFFNRRVGINVTYYQSKTENQIIYLPVSRASGYGSALINAGRLDNKGVEVQLSATPFKAKKPGDFQWDIQVNYARNQNSVVSLDPNGQIESFQLGSFFGIIVEAQPGQPFGSILGRSQRRDDQGRVIVDQAGMPLLTADLGVLGNATPEWTGGISNTFRFKGFDFNFLIDIRHGGDLFSGTNYYGHAAGQFEATGNNREDGFVVPNSVTESGEVNTTKVLPQDYYGNLYGRHDEYVYDASFIKLRSLTLGYTFPQKWVNNLRLQKLRISFYGRNLWLIKSNIPNVDPETGFSASGVNNIGFEYISTPSARTLGVRVNAKF</sequence>
<evidence type="ECO:0000259" key="9">
    <source>
        <dbReference type="Pfam" id="PF07715"/>
    </source>
</evidence>
<dbReference type="PROSITE" id="PS52016">
    <property type="entry name" value="TONB_DEPENDENT_REC_3"/>
    <property type="match status" value="1"/>
</dbReference>
<comment type="caution">
    <text evidence="10">The sequence shown here is derived from an EMBL/GenBank/DDBJ whole genome shotgun (WGS) entry which is preliminary data.</text>
</comment>
<dbReference type="SUPFAM" id="SSF56935">
    <property type="entry name" value="Porins"/>
    <property type="match status" value="1"/>
</dbReference>
<dbReference type="NCBIfam" id="TIGR04057">
    <property type="entry name" value="SusC_RagA_signa"/>
    <property type="match status" value="1"/>
</dbReference>